<keyword evidence="3" id="KW-0732">Signal</keyword>
<protein>
    <recommendedName>
        <fullName evidence="9">Ig-like domain-containing protein</fullName>
    </recommendedName>
</protein>
<dbReference type="InterPro" id="IPR003599">
    <property type="entry name" value="Ig_sub"/>
</dbReference>
<evidence type="ECO:0000256" key="5">
    <source>
        <dbReference type="ARBA" id="ARBA00023136"/>
    </source>
</evidence>
<dbReference type="PANTHER" id="PTHR12231">
    <property type="entry name" value="CTX-RELATED TYPE I TRANSMEMBRANE PROTEIN"/>
    <property type="match status" value="1"/>
</dbReference>
<reference evidence="10 11" key="1">
    <citation type="submission" date="2016-03" db="EMBL/GenBank/DDBJ databases">
        <title>EvidentialGene: Evidence-directed Construction of Genes on Genomes.</title>
        <authorList>
            <person name="Gilbert D.G."/>
            <person name="Choi J.-H."/>
            <person name="Mockaitis K."/>
            <person name="Colbourne J."/>
            <person name="Pfrender M."/>
        </authorList>
    </citation>
    <scope>NUCLEOTIDE SEQUENCE [LARGE SCALE GENOMIC DNA]</scope>
    <source>
        <strain evidence="10 11">Xinb3</strain>
        <tissue evidence="10">Complete organism</tissue>
    </source>
</reference>
<dbReference type="SMART" id="SM00409">
    <property type="entry name" value="IG"/>
    <property type="match status" value="2"/>
</dbReference>
<dbReference type="InterPro" id="IPR007110">
    <property type="entry name" value="Ig-like_dom"/>
</dbReference>
<accession>A0A164MJT4</accession>
<dbReference type="SUPFAM" id="SSF48726">
    <property type="entry name" value="Immunoglobulin"/>
    <property type="match status" value="2"/>
</dbReference>
<evidence type="ECO:0000259" key="9">
    <source>
        <dbReference type="PROSITE" id="PS50835"/>
    </source>
</evidence>
<dbReference type="FunFam" id="2.60.40.10:FF:000328">
    <property type="entry name" value="CLUMA_CG000981, isoform A"/>
    <property type="match status" value="1"/>
</dbReference>
<dbReference type="InterPro" id="IPR013151">
    <property type="entry name" value="Immunoglobulin_dom"/>
</dbReference>
<feature type="domain" description="Ig-like" evidence="9">
    <location>
        <begin position="415"/>
        <end position="498"/>
    </location>
</feature>
<keyword evidence="2" id="KW-1003">Cell membrane</keyword>
<dbReference type="EMBL" id="LRGB01002993">
    <property type="protein sequence ID" value="KZS05116.1"/>
    <property type="molecule type" value="Genomic_DNA"/>
</dbReference>
<evidence type="ECO:0000313" key="10">
    <source>
        <dbReference type="EMBL" id="KZS05116.1"/>
    </source>
</evidence>
<dbReference type="GO" id="GO:0043005">
    <property type="term" value="C:neuron projection"/>
    <property type="evidence" value="ECO:0007669"/>
    <property type="project" value="TreeGrafter"/>
</dbReference>
<dbReference type="InterPro" id="IPR003598">
    <property type="entry name" value="Ig_sub2"/>
</dbReference>
<evidence type="ECO:0000256" key="3">
    <source>
        <dbReference type="ARBA" id="ARBA00022729"/>
    </source>
</evidence>
<dbReference type="InterPro" id="IPR051170">
    <property type="entry name" value="Neural/epithelial_adhesion"/>
</dbReference>
<proteinExistence type="predicted"/>
<dbReference type="Gene3D" id="2.60.40.10">
    <property type="entry name" value="Immunoglobulins"/>
    <property type="match status" value="2"/>
</dbReference>
<evidence type="ECO:0000256" key="4">
    <source>
        <dbReference type="ARBA" id="ARBA00022737"/>
    </source>
</evidence>
<dbReference type="Pfam" id="PF13927">
    <property type="entry name" value="Ig_3"/>
    <property type="match status" value="1"/>
</dbReference>
<keyword evidence="6" id="KW-1015">Disulfide bond</keyword>
<evidence type="ECO:0000256" key="8">
    <source>
        <dbReference type="ARBA" id="ARBA00023319"/>
    </source>
</evidence>
<evidence type="ECO:0000256" key="1">
    <source>
        <dbReference type="ARBA" id="ARBA00004236"/>
    </source>
</evidence>
<dbReference type="AlphaFoldDB" id="A0A164MJT4"/>
<organism evidence="10 11">
    <name type="scientific">Daphnia magna</name>
    <dbReference type="NCBI Taxonomy" id="35525"/>
    <lineage>
        <taxon>Eukaryota</taxon>
        <taxon>Metazoa</taxon>
        <taxon>Ecdysozoa</taxon>
        <taxon>Arthropoda</taxon>
        <taxon>Crustacea</taxon>
        <taxon>Branchiopoda</taxon>
        <taxon>Diplostraca</taxon>
        <taxon>Cladocera</taxon>
        <taxon>Anomopoda</taxon>
        <taxon>Daphniidae</taxon>
        <taxon>Daphnia</taxon>
    </lineage>
</organism>
<keyword evidence="5" id="KW-0472">Membrane</keyword>
<dbReference type="Pfam" id="PF00047">
    <property type="entry name" value="ig"/>
    <property type="match status" value="1"/>
</dbReference>
<evidence type="ECO:0000256" key="7">
    <source>
        <dbReference type="ARBA" id="ARBA00023180"/>
    </source>
</evidence>
<dbReference type="OrthoDB" id="6352203at2759"/>
<dbReference type="PROSITE" id="PS50835">
    <property type="entry name" value="IG_LIKE"/>
    <property type="match status" value="1"/>
</dbReference>
<name>A0A164MJT4_9CRUS</name>
<sequence>MDCKLMELSIYLEELKMKRDQVAQLDVELSRLNLGLIEKESELHAKTAHCRQLELKLAKSNQELKKMIDDIGALTKSYQQETCRQEAAILDYAEKLRKVQMEKQCLTLKIGHFEKEIKEVYGHVRTVVEGLPKLHDQQESLAECLQAFETKQLKLIETCEMIQIYASRIQKEAEGKWKIAQESRANQNVLEKKLCVTEAQLRVVEGDLGKSDTAGLLRKQKESLSHQLEMSKQREDKLRLDLGREREEKLDLQRKHEQVLNQLAHYLSSEQKETIRKQLPCNCFVASATLSRAFLREKERWSMFIGQMPNVTVSTGREAVFTCIIDNVYNFKVAFLRVDTQTILAIDDTVITRSARVTVRHSIDKDERLSTGQRKTWQLYLKEVTPADAGGYMCQLNNFEPMVSQVAYLHVTVPPDILVNESSSDLAIKEGGNATLKCSAIGYPEPNITWRREDYQPIDMNQSVGVVEGSILNLVGVHRRQMAAYLCIASNGIPPPVSKRILLRVE</sequence>
<keyword evidence="11" id="KW-1185">Reference proteome</keyword>
<dbReference type="STRING" id="35525.A0A164MJT4"/>
<evidence type="ECO:0000256" key="6">
    <source>
        <dbReference type="ARBA" id="ARBA00023157"/>
    </source>
</evidence>
<dbReference type="InterPro" id="IPR036179">
    <property type="entry name" value="Ig-like_dom_sf"/>
</dbReference>
<dbReference type="PANTHER" id="PTHR12231:SF105">
    <property type="entry name" value="LACHESIN-LIKE PROTEIN"/>
    <property type="match status" value="1"/>
</dbReference>
<dbReference type="Proteomes" id="UP000076858">
    <property type="component" value="Unassembled WGS sequence"/>
</dbReference>
<evidence type="ECO:0000256" key="2">
    <source>
        <dbReference type="ARBA" id="ARBA00022475"/>
    </source>
</evidence>
<evidence type="ECO:0000313" key="11">
    <source>
        <dbReference type="Proteomes" id="UP000076858"/>
    </source>
</evidence>
<gene>
    <name evidence="10" type="ORF">APZ42_031674</name>
</gene>
<keyword evidence="8" id="KW-0393">Immunoglobulin domain</keyword>
<comment type="subcellular location">
    <subcellularLocation>
        <location evidence="1">Cell membrane</location>
    </subcellularLocation>
</comment>
<dbReference type="GO" id="GO:0005886">
    <property type="term" value="C:plasma membrane"/>
    <property type="evidence" value="ECO:0007669"/>
    <property type="project" value="UniProtKB-SubCell"/>
</dbReference>
<keyword evidence="4" id="KW-0677">Repeat</keyword>
<keyword evidence="7" id="KW-0325">Glycoprotein</keyword>
<dbReference type="InterPro" id="IPR013783">
    <property type="entry name" value="Ig-like_fold"/>
</dbReference>
<comment type="caution">
    <text evidence="10">The sequence shown here is derived from an EMBL/GenBank/DDBJ whole genome shotgun (WGS) entry which is preliminary data.</text>
</comment>
<dbReference type="SMART" id="SM00408">
    <property type="entry name" value="IGc2"/>
    <property type="match status" value="2"/>
</dbReference>